<feature type="transmembrane region" description="Helical" evidence="10">
    <location>
        <begin position="65"/>
        <end position="86"/>
    </location>
</feature>
<dbReference type="GO" id="GO:0015190">
    <property type="term" value="F:L-leucine transmembrane transporter activity"/>
    <property type="evidence" value="ECO:0007669"/>
    <property type="project" value="TreeGrafter"/>
</dbReference>
<comment type="similarity">
    <text evidence="9">Belongs to the binding-protein-dependent transport system permease family. LivHM subfamily.</text>
</comment>
<name>A0A7X2H1P3_9BACL</name>
<feature type="transmembrane region" description="Helical" evidence="10">
    <location>
        <begin position="151"/>
        <end position="168"/>
    </location>
</feature>
<keyword evidence="6" id="KW-0029">Amino-acid transport</keyword>
<evidence type="ECO:0000256" key="10">
    <source>
        <dbReference type="SAM" id="Phobius"/>
    </source>
</evidence>
<keyword evidence="5 10" id="KW-0812">Transmembrane</keyword>
<dbReference type="GO" id="GO:0015188">
    <property type="term" value="F:L-isoleucine transmembrane transporter activity"/>
    <property type="evidence" value="ECO:0007669"/>
    <property type="project" value="TreeGrafter"/>
</dbReference>
<dbReference type="GO" id="GO:1903806">
    <property type="term" value="P:L-isoleucine import across plasma membrane"/>
    <property type="evidence" value="ECO:0007669"/>
    <property type="project" value="TreeGrafter"/>
</dbReference>
<comment type="subcellular location">
    <subcellularLocation>
        <location evidence="1">Cell membrane</location>
        <topology evidence="1">Multi-pass membrane protein</topology>
    </subcellularLocation>
</comment>
<gene>
    <name evidence="11" type="ORF">GJB61_01940</name>
</gene>
<reference evidence="11 12" key="1">
    <citation type="submission" date="2019-11" db="EMBL/GenBank/DDBJ databases">
        <title>Paenibacillus monticola sp. nov., a novel PGPR strain isolated from mountain sample in China.</title>
        <authorList>
            <person name="Zhao Q."/>
            <person name="Li H.-P."/>
            <person name="Zhang J.-L."/>
        </authorList>
    </citation>
    <scope>NUCLEOTIDE SEQUENCE [LARGE SCALE GENOMIC DNA]</scope>
    <source>
        <strain evidence="11 12">LC-T2</strain>
    </source>
</reference>
<evidence type="ECO:0000256" key="1">
    <source>
        <dbReference type="ARBA" id="ARBA00004651"/>
    </source>
</evidence>
<feature type="transmembrane region" description="Helical" evidence="10">
    <location>
        <begin position="235"/>
        <end position="260"/>
    </location>
</feature>
<sequence length="301" mass="32088">MEYFIQQLINGISVGSIYALIALGYTMVYGIIKLINFAHGDVFMVGSFIGLFSAKYFASVGFPPVIVLILSLVISMTVSALLGITIERLAYKPLRRASRIAVLITAIGVSFLLEYTGVYLLGPQAKGFPEIINKHQFQLFGSSVQVDSNQMMTLGTTVVLMIILQYIVHRTKIGKAMRAVSFDMEAAQLMGINVDRTISATFAIGSALAAAAGVIFGMTYNAVDPMMGVLPGLKAFVAAVLGGIGSIPGALVGGLLLGTVETEISSLGYSSWRDGVAFAILILILIFKPSGLFGKNVREKV</sequence>
<evidence type="ECO:0000256" key="7">
    <source>
        <dbReference type="ARBA" id="ARBA00022989"/>
    </source>
</evidence>
<protein>
    <submittedName>
        <fullName evidence="11">Branched-chain amino acid ABC transporter permease</fullName>
    </submittedName>
</protein>
<keyword evidence="7 10" id="KW-1133">Transmembrane helix</keyword>
<dbReference type="Gene3D" id="1.10.3470.10">
    <property type="entry name" value="ABC transporter involved in vitamin B12 uptake, BtuC"/>
    <property type="match status" value="1"/>
</dbReference>
<feature type="transmembrane region" description="Helical" evidence="10">
    <location>
        <begin position="272"/>
        <end position="293"/>
    </location>
</feature>
<dbReference type="InterPro" id="IPR052157">
    <property type="entry name" value="BCAA_transport_permease"/>
</dbReference>
<organism evidence="11 12">
    <name type="scientific">Paenibacillus monticola</name>
    <dbReference type="NCBI Taxonomy" id="2666075"/>
    <lineage>
        <taxon>Bacteria</taxon>
        <taxon>Bacillati</taxon>
        <taxon>Bacillota</taxon>
        <taxon>Bacilli</taxon>
        <taxon>Bacillales</taxon>
        <taxon>Paenibacillaceae</taxon>
        <taxon>Paenibacillus</taxon>
    </lineage>
</organism>
<evidence type="ECO:0000256" key="9">
    <source>
        <dbReference type="ARBA" id="ARBA00037998"/>
    </source>
</evidence>
<evidence type="ECO:0000256" key="4">
    <source>
        <dbReference type="ARBA" id="ARBA00022519"/>
    </source>
</evidence>
<dbReference type="EMBL" id="WJXB01000001">
    <property type="protein sequence ID" value="MRN51763.1"/>
    <property type="molecule type" value="Genomic_DNA"/>
</dbReference>
<evidence type="ECO:0000256" key="3">
    <source>
        <dbReference type="ARBA" id="ARBA00022475"/>
    </source>
</evidence>
<proteinExistence type="inferred from homology"/>
<keyword evidence="3" id="KW-1003">Cell membrane</keyword>
<dbReference type="InterPro" id="IPR037294">
    <property type="entry name" value="ABC_BtuC-like"/>
</dbReference>
<dbReference type="Pfam" id="PF02653">
    <property type="entry name" value="BPD_transp_2"/>
    <property type="match status" value="1"/>
</dbReference>
<evidence type="ECO:0000256" key="8">
    <source>
        <dbReference type="ARBA" id="ARBA00023136"/>
    </source>
</evidence>
<keyword evidence="4" id="KW-0997">Cell inner membrane</keyword>
<dbReference type="PANTHER" id="PTHR11795">
    <property type="entry name" value="BRANCHED-CHAIN AMINO ACID TRANSPORT SYSTEM PERMEASE PROTEIN LIVH"/>
    <property type="match status" value="1"/>
</dbReference>
<evidence type="ECO:0000313" key="12">
    <source>
        <dbReference type="Proteomes" id="UP000463051"/>
    </source>
</evidence>
<dbReference type="Proteomes" id="UP000463051">
    <property type="component" value="Unassembled WGS sequence"/>
</dbReference>
<dbReference type="RefSeq" id="WP_154117279.1">
    <property type="nucleotide sequence ID" value="NZ_WJXB01000001.1"/>
</dbReference>
<dbReference type="InterPro" id="IPR001851">
    <property type="entry name" value="ABC_transp_permease"/>
</dbReference>
<dbReference type="PANTHER" id="PTHR11795:SF371">
    <property type="entry name" value="HIGH-AFFINITY BRANCHED-CHAIN AMINO ACID TRANSPORT SYSTEM PERMEASE PROTEIN LIVH"/>
    <property type="match status" value="1"/>
</dbReference>
<dbReference type="SUPFAM" id="SSF81345">
    <property type="entry name" value="ABC transporter involved in vitamin B12 uptake, BtuC"/>
    <property type="match status" value="1"/>
</dbReference>
<evidence type="ECO:0000256" key="2">
    <source>
        <dbReference type="ARBA" id="ARBA00022448"/>
    </source>
</evidence>
<feature type="transmembrane region" description="Helical" evidence="10">
    <location>
        <begin position="12"/>
        <end position="35"/>
    </location>
</feature>
<feature type="transmembrane region" description="Helical" evidence="10">
    <location>
        <begin position="200"/>
        <end position="223"/>
    </location>
</feature>
<evidence type="ECO:0000313" key="11">
    <source>
        <dbReference type="EMBL" id="MRN51763.1"/>
    </source>
</evidence>
<keyword evidence="2" id="KW-0813">Transport</keyword>
<dbReference type="GO" id="GO:0042941">
    <property type="term" value="P:D-alanine transmembrane transport"/>
    <property type="evidence" value="ECO:0007669"/>
    <property type="project" value="TreeGrafter"/>
</dbReference>
<dbReference type="CDD" id="cd06582">
    <property type="entry name" value="TM_PBP1_LivH_like"/>
    <property type="match status" value="1"/>
</dbReference>
<dbReference type="GO" id="GO:0005886">
    <property type="term" value="C:plasma membrane"/>
    <property type="evidence" value="ECO:0007669"/>
    <property type="project" value="UniProtKB-SubCell"/>
</dbReference>
<evidence type="ECO:0000256" key="6">
    <source>
        <dbReference type="ARBA" id="ARBA00022970"/>
    </source>
</evidence>
<comment type="caution">
    <text evidence="11">The sequence shown here is derived from an EMBL/GenBank/DDBJ whole genome shotgun (WGS) entry which is preliminary data.</text>
</comment>
<accession>A0A7X2H1P3</accession>
<dbReference type="AlphaFoldDB" id="A0A7X2H1P3"/>
<dbReference type="GO" id="GO:0005304">
    <property type="term" value="F:L-valine transmembrane transporter activity"/>
    <property type="evidence" value="ECO:0007669"/>
    <property type="project" value="TreeGrafter"/>
</dbReference>
<dbReference type="GO" id="GO:0015808">
    <property type="term" value="P:L-alanine transport"/>
    <property type="evidence" value="ECO:0007669"/>
    <property type="project" value="TreeGrafter"/>
</dbReference>
<evidence type="ECO:0000256" key="5">
    <source>
        <dbReference type="ARBA" id="ARBA00022692"/>
    </source>
</evidence>
<dbReference type="GO" id="GO:0015192">
    <property type="term" value="F:L-phenylalanine transmembrane transporter activity"/>
    <property type="evidence" value="ECO:0007669"/>
    <property type="project" value="TreeGrafter"/>
</dbReference>
<feature type="transmembrane region" description="Helical" evidence="10">
    <location>
        <begin position="98"/>
        <end position="121"/>
    </location>
</feature>
<keyword evidence="8 10" id="KW-0472">Membrane</keyword>
<keyword evidence="12" id="KW-1185">Reference proteome</keyword>